<dbReference type="Pfam" id="PF07786">
    <property type="entry name" value="HGSNAT_cat"/>
    <property type="match status" value="1"/>
</dbReference>
<feature type="region of interest" description="Disordered" evidence="1">
    <location>
        <begin position="1"/>
        <end position="27"/>
    </location>
</feature>
<feature type="transmembrane region" description="Helical" evidence="2">
    <location>
        <begin position="209"/>
        <end position="227"/>
    </location>
</feature>
<dbReference type="InterPro" id="IPR012429">
    <property type="entry name" value="HGSNAT_cat"/>
</dbReference>
<name>A0A3D9L836_9MICC</name>
<organism evidence="4 5">
    <name type="scientific">Citricoccus muralis</name>
    <dbReference type="NCBI Taxonomy" id="169134"/>
    <lineage>
        <taxon>Bacteria</taxon>
        <taxon>Bacillati</taxon>
        <taxon>Actinomycetota</taxon>
        <taxon>Actinomycetes</taxon>
        <taxon>Micrococcales</taxon>
        <taxon>Micrococcaceae</taxon>
        <taxon>Citricoccus</taxon>
    </lineage>
</organism>
<evidence type="ECO:0000313" key="5">
    <source>
        <dbReference type="Proteomes" id="UP000256727"/>
    </source>
</evidence>
<dbReference type="EMBL" id="QREH01000001">
    <property type="protein sequence ID" value="REE02242.1"/>
    <property type="molecule type" value="Genomic_DNA"/>
</dbReference>
<feature type="transmembrane region" description="Helical" evidence="2">
    <location>
        <begin position="303"/>
        <end position="324"/>
    </location>
</feature>
<feature type="compositionally biased region" description="Polar residues" evidence="1">
    <location>
        <begin position="422"/>
        <end position="437"/>
    </location>
</feature>
<keyword evidence="2" id="KW-0472">Membrane</keyword>
<sequence length="501" mass="52468">MSSDEAIQGAVVGAPAATKKRPEKGPGKRLIGIDAARGLALIGLMAIHILPSYQEETGEPTLTWQLFSGDSAALFALLAGVGLALSSGGRTPHRGRQMTANRIGLVVRAVLIAVVALLIASLMPPVDPPAYSILIYYAVFFLLAIPFLHLGPKALFICAAVFGVVSPILLQQLPPVLPDWASYNPTLEHVLADPVSVASQLLLTGTYPALPYMAYLLAGMALGRLNLRSIPVQAAIAGAGAALAILASLVSYVLLYAAGGYEALLATPGMTMHDLDEAIVYGPELVPNTSGWWLAITTPHTNMPLAIASSLGMALLALGLFLLIANKAGRWLTPLAAMGAMTLTLYSAHLLALALELHYDEPALWFLAHLGVAVAFAWLWQRSVGQGPLEKVVSLSVKGSRRLVGGKTTNTGGLPGGLAAHHSNTSVQTPRDTTNYTTDEELPGSPDQASTGQEPRSSTDRPTRGTPIRTERGTVINLADDEAPGYTDQIGPARDPGSGTG</sequence>
<feature type="transmembrane region" description="Helical" evidence="2">
    <location>
        <begin position="105"/>
        <end position="123"/>
    </location>
</feature>
<feature type="transmembrane region" description="Helical" evidence="2">
    <location>
        <begin position="155"/>
        <end position="173"/>
    </location>
</feature>
<accession>A0A3D9L836</accession>
<feature type="transmembrane region" description="Helical" evidence="2">
    <location>
        <begin position="363"/>
        <end position="380"/>
    </location>
</feature>
<dbReference type="InterPro" id="IPR052529">
    <property type="entry name" value="Bact_Transport_Assoc"/>
</dbReference>
<comment type="caution">
    <text evidence="4">The sequence shown here is derived from an EMBL/GenBank/DDBJ whole genome shotgun (WGS) entry which is preliminary data.</text>
</comment>
<dbReference type="PANTHER" id="PTHR30590:SF3">
    <property type="entry name" value="HYPOTHETICAL MEMBRANE SPANNING PROTEIN"/>
    <property type="match status" value="1"/>
</dbReference>
<dbReference type="PANTHER" id="PTHR30590">
    <property type="entry name" value="INNER MEMBRANE PROTEIN"/>
    <property type="match status" value="1"/>
</dbReference>
<dbReference type="RefSeq" id="WP_115930551.1">
    <property type="nucleotide sequence ID" value="NZ_QREH01000001.1"/>
</dbReference>
<feature type="transmembrane region" description="Helical" evidence="2">
    <location>
        <begin position="30"/>
        <end position="50"/>
    </location>
</feature>
<feature type="transmembrane region" description="Helical" evidence="2">
    <location>
        <begin position="129"/>
        <end position="148"/>
    </location>
</feature>
<keyword evidence="5" id="KW-1185">Reference proteome</keyword>
<reference evidence="4 5" key="1">
    <citation type="submission" date="2018-07" db="EMBL/GenBank/DDBJ databases">
        <title>Sequencing the genomes of 1000 actinobacteria strains.</title>
        <authorList>
            <person name="Klenk H.-P."/>
        </authorList>
    </citation>
    <scope>NUCLEOTIDE SEQUENCE [LARGE SCALE GENOMIC DNA]</scope>
    <source>
        <strain evidence="4 5">DSM 14442</strain>
    </source>
</reference>
<dbReference type="OrthoDB" id="4966979at2"/>
<evidence type="ECO:0000313" key="4">
    <source>
        <dbReference type="EMBL" id="REE02242.1"/>
    </source>
</evidence>
<proteinExistence type="predicted"/>
<evidence type="ECO:0000259" key="3">
    <source>
        <dbReference type="Pfam" id="PF07786"/>
    </source>
</evidence>
<keyword evidence="2" id="KW-0812">Transmembrane</keyword>
<gene>
    <name evidence="4" type="ORF">C8E99_0004</name>
</gene>
<feature type="transmembrane region" description="Helical" evidence="2">
    <location>
        <begin position="62"/>
        <end position="85"/>
    </location>
</feature>
<evidence type="ECO:0000256" key="1">
    <source>
        <dbReference type="SAM" id="MobiDB-lite"/>
    </source>
</evidence>
<protein>
    <submittedName>
        <fullName evidence="4">Uncharacterized protein DUF1624</fullName>
    </submittedName>
</protein>
<feature type="region of interest" description="Disordered" evidence="1">
    <location>
        <begin position="404"/>
        <end position="501"/>
    </location>
</feature>
<evidence type="ECO:0000256" key="2">
    <source>
        <dbReference type="SAM" id="Phobius"/>
    </source>
</evidence>
<dbReference type="AlphaFoldDB" id="A0A3D9L836"/>
<dbReference type="Proteomes" id="UP000256727">
    <property type="component" value="Unassembled WGS sequence"/>
</dbReference>
<feature type="compositionally biased region" description="Polar residues" evidence="1">
    <location>
        <begin position="447"/>
        <end position="456"/>
    </location>
</feature>
<feature type="transmembrane region" description="Helical" evidence="2">
    <location>
        <begin position="331"/>
        <end position="351"/>
    </location>
</feature>
<keyword evidence="2" id="KW-1133">Transmembrane helix</keyword>
<feature type="domain" description="Heparan-alpha-glucosaminide N-acetyltransferase catalytic" evidence="3">
    <location>
        <begin position="29"/>
        <end position="231"/>
    </location>
</feature>
<feature type="transmembrane region" description="Helical" evidence="2">
    <location>
        <begin position="234"/>
        <end position="258"/>
    </location>
</feature>